<feature type="compositionally biased region" description="Pro residues" evidence="4">
    <location>
        <begin position="77"/>
        <end position="102"/>
    </location>
</feature>
<evidence type="ECO:0000256" key="4">
    <source>
        <dbReference type="SAM" id="MobiDB-lite"/>
    </source>
</evidence>
<evidence type="ECO:0000256" key="3">
    <source>
        <dbReference type="ARBA" id="ARBA00022970"/>
    </source>
</evidence>
<keyword evidence="5" id="KW-0812">Transmembrane</keyword>
<dbReference type="PANTHER" id="PTHR30483:SF6">
    <property type="entry name" value="PERIPLASMIC BINDING PROTEIN OF ABC TRANSPORTER FOR NATURAL AMINO ACIDS"/>
    <property type="match status" value="1"/>
</dbReference>
<keyword evidence="8" id="KW-1185">Reference proteome</keyword>
<feature type="domain" description="Leucine-binding protein" evidence="6">
    <location>
        <begin position="113"/>
        <end position="471"/>
    </location>
</feature>
<feature type="region of interest" description="Disordered" evidence="4">
    <location>
        <begin position="74"/>
        <end position="107"/>
    </location>
</feature>
<evidence type="ECO:0000313" key="7">
    <source>
        <dbReference type="EMBL" id="OYQ34951.1"/>
    </source>
</evidence>
<dbReference type="AlphaFoldDB" id="A0A255Z0K7"/>
<dbReference type="CDD" id="cd06339">
    <property type="entry name" value="PBP1_YraM_LppC_lipoprotein-like"/>
    <property type="match status" value="1"/>
</dbReference>
<dbReference type="Gene3D" id="3.40.50.2300">
    <property type="match status" value="2"/>
</dbReference>
<feature type="region of interest" description="Disordered" evidence="4">
    <location>
        <begin position="1"/>
        <end position="37"/>
    </location>
</feature>
<dbReference type="GO" id="GO:0006865">
    <property type="term" value="P:amino acid transport"/>
    <property type="evidence" value="ECO:0007669"/>
    <property type="project" value="UniProtKB-KW"/>
</dbReference>
<comment type="similarity">
    <text evidence="1">Belongs to the leucine-binding protein family.</text>
</comment>
<dbReference type="InterPro" id="IPR028082">
    <property type="entry name" value="Peripla_BP_I"/>
</dbReference>
<dbReference type="Proteomes" id="UP000216998">
    <property type="component" value="Unassembled WGS sequence"/>
</dbReference>
<evidence type="ECO:0000256" key="1">
    <source>
        <dbReference type="ARBA" id="ARBA00010062"/>
    </source>
</evidence>
<protein>
    <recommendedName>
        <fullName evidence="6">Leucine-binding protein domain-containing protein</fullName>
    </recommendedName>
</protein>
<name>A0A255Z0K7_9PROT</name>
<dbReference type="InterPro" id="IPR028081">
    <property type="entry name" value="Leu-bd"/>
</dbReference>
<proteinExistence type="inferred from homology"/>
<evidence type="ECO:0000259" key="6">
    <source>
        <dbReference type="Pfam" id="PF13458"/>
    </source>
</evidence>
<dbReference type="OrthoDB" id="7210494at2"/>
<dbReference type="EMBL" id="NOXU01000027">
    <property type="protein sequence ID" value="OYQ34951.1"/>
    <property type="molecule type" value="Genomic_DNA"/>
</dbReference>
<organism evidence="7 8">
    <name type="scientific">Niveispirillum lacus</name>
    <dbReference type="NCBI Taxonomy" id="1981099"/>
    <lineage>
        <taxon>Bacteria</taxon>
        <taxon>Pseudomonadati</taxon>
        <taxon>Pseudomonadota</taxon>
        <taxon>Alphaproteobacteria</taxon>
        <taxon>Rhodospirillales</taxon>
        <taxon>Azospirillaceae</taxon>
        <taxon>Niveispirillum</taxon>
    </lineage>
</organism>
<keyword evidence="2" id="KW-0732">Signal</keyword>
<keyword evidence="3" id="KW-0813">Transport</keyword>
<gene>
    <name evidence="7" type="ORF">CHU95_10270</name>
</gene>
<dbReference type="Pfam" id="PF13458">
    <property type="entry name" value="Peripla_BP_6"/>
    <property type="match status" value="1"/>
</dbReference>
<evidence type="ECO:0000256" key="5">
    <source>
        <dbReference type="SAM" id="Phobius"/>
    </source>
</evidence>
<comment type="caution">
    <text evidence="7">The sequence shown here is derived from an EMBL/GenBank/DDBJ whole genome shotgun (WGS) entry which is preliminary data.</text>
</comment>
<keyword evidence="5" id="KW-1133">Transmembrane helix</keyword>
<evidence type="ECO:0000256" key="2">
    <source>
        <dbReference type="ARBA" id="ARBA00022729"/>
    </source>
</evidence>
<reference evidence="7 8" key="1">
    <citation type="submission" date="2017-07" db="EMBL/GenBank/DDBJ databases">
        <title>Niveispirillum cyanobacteriorum sp. nov., isolated from cyanobacterial aggregates in a eutrophic lake.</title>
        <authorList>
            <person name="Cai H."/>
        </authorList>
    </citation>
    <scope>NUCLEOTIDE SEQUENCE [LARGE SCALE GENOMIC DNA]</scope>
    <source>
        <strain evidence="8">TH1-14</strain>
    </source>
</reference>
<evidence type="ECO:0000313" key="8">
    <source>
        <dbReference type="Proteomes" id="UP000216998"/>
    </source>
</evidence>
<keyword evidence="5" id="KW-0472">Membrane</keyword>
<dbReference type="PANTHER" id="PTHR30483">
    <property type="entry name" value="LEUCINE-SPECIFIC-BINDING PROTEIN"/>
    <property type="match status" value="1"/>
</dbReference>
<accession>A0A255Z0K7</accession>
<dbReference type="SUPFAM" id="SSF53822">
    <property type="entry name" value="Periplasmic binding protein-like I"/>
    <property type="match status" value="1"/>
</dbReference>
<sequence length="488" mass="50080">MAPLPLGCATTSLSPSSGNSPSRAASRSGWSSMLGDVKGKGFRMRGMESRRNASWLVTLAACVGLLAGCAGSGSVPAPAPAPQPPPQVAPKPAPPVTPPPVAETPVTAPKDDKVRVGLLLPLSGANAALGQSMLDAAQMALFDLGDEKFTLLPRDTQGSPGIAATAAQGLIENGAEIILGPLFGAEAAAVKPVASRSGTPVLSFSSDWNVAGGGVWTLGFQPHEQVRRVVGLSLARGLMRFGVVAPSTPYGDATVQSLREAVEQAGGTVTKVERYTAGATNLTELVKSLSDFEQRQAALGAERARLTALGDPESLAALRRLSNADTFGPLPFDAVLIAEGGQTLRELAALFPFFDIDPGPVRMLGTGLWDEAGLGREAALVGGWFAAPAPEGRDAFEARFQQTFGYRPHRLATLAYDAAALSAVLAKGGAGFTVPTLTNANGFAGAEGIFRLLPGGTAERGLAVMEVTRTGTTPVDPAPQSFVPAPTS</sequence>
<keyword evidence="3" id="KW-0029">Amino-acid transport</keyword>
<feature type="compositionally biased region" description="Low complexity" evidence="4">
    <location>
        <begin position="12"/>
        <end position="29"/>
    </location>
</feature>
<dbReference type="InterPro" id="IPR051010">
    <property type="entry name" value="BCAA_transport"/>
</dbReference>
<feature type="transmembrane region" description="Helical" evidence="5">
    <location>
        <begin position="53"/>
        <end position="75"/>
    </location>
</feature>